<dbReference type="GeneID" id="26306299"/>
<protein>
    <submittedName>
        <fullName evidence="1">Uncharacterized protein</fullName>
    </submittedName>
</protein>
<keyword evidence="2" id="KW-1185">Reference proteome</keyword>
<proteinExistence type="predicted"/>
<evidence type="ECO:0000313" key="1">
    <source>
        <dbReference type="EMBL" id="GAK67346.1"/>
    </source>
</evidence>
<dbReference type="HOGENOM" id="CLU_2399443_0_0_1"/>
<dbReference type="Proteomes" id="UP000053758">
    <property type="component" value="Unassembled WGS sequence"/>
</dbReference>
<reference evidence="2" key="1">
    <citation type="journal article" date="2014" name="Genome Announc.">
        <title>Draft Genome Sequence of the Yeast Pseudozyma antarctica Type Strain JCM10317, a Producer of the Glycolipid Biosurfactants, Mannosylerythritol Lipids.</title>
        <authorList>
            <person name="Saika A."/>
            <person name="Koike H."/>
            <person name="Hori T."/>
            <person name="Fukuoka T."/>
            <person name="Sato S."/>
            <person name="Habe H."/>
            <person name="Kitamoto D."/>
            <person name="Morita T."/>
        </authorList>
    </citation>
    <scope>NUCLEOTIDE SEQUENCE [LARGE SCALE GENOMIC DNA]</scope>
    <source>
        <strain evidence="2">JCM 10317</strain>
    </source>
</reference>
<dbReference type="EMBL" id="DF830084">
    <property type="protein sequence ID" value="GAK67346.1"/>
    <property type="molecule type" value="Genomic_DNA"/>
</dbReference>
<sequence>MVVLPPPKFLGAMSSAPRTLEVTATGVYVVTSIIVASYASSAISRLGVRGYAGAWRVGAIAFCLGSWTGIYASGTPLVKRANYDDPDSVSRTR</sequence>
<accession>A0A081CL00</accession>
<name>A0A081CL00_PSEA2</name>
<evidence type="ECO:0000313" key="2">
    <source>
        <dbReference type="Proteomes" id="UP000053758"/>
    </source>
</evidence>
<organism evidence="1 2">
    <name type="scientific">Pseudozyma antarctica</name>
    <name type="common">Yeast</name>
    <name type="synonym">Candida antarctica</name>
    <dbReference type="NCBI Taxonomy" id="84753"/>
    <lineage>
        <taxon>Eukaryota</taxon>
        <taxon>Fungi</taxon>
        <taxon>Dikarya</taxon>
        <taxon>Basidiomycota</taxon>
        <taxon>Ustilaginomycotina</taxon>
        <taxon>Ustilaginomycetes</taxon>
        <taxon>Ustilaginales</taxon>
        <taxon>Ustilaginaceae</taxon>
        <taxon>Moesziomyces</taxon>
    </lineage>
</organism>
<gene>
    <name evidence="1" type="ORF">PAN0_017c5573</name>
</gene>
<dbReference type="OrthoDB" id="2550614at2759"/>
<dbReference type="AlphaFoldDB" id="A0A081CL00"/>
<dbReference type="RefSeq" id="XP_014654633.1">
    <property type="nucleotide sequence ID" value="XM_014799147.1"/>
</dbReference>